<organism evidence="2 3">
    <name type="scientific">Eumeta variegata</name>
    <name type="common">Bagworm moth</name>
    <name type="synonym">Eumeta japonica</name>
    <dbReference type="NCBI Taxonomy" id="151549"/>
    <lineage>
        <taxon>Eukaryota</taxon>
        <taxon>Metazoa</taxon>
        <taxon>Ecdysozoa</taxon>
        <taxon>Arthropoda</taxon>
        <taxon>Hexapoda</taxon>
        <taxon>Insecta</taxon>
        <taxon>Pterygota</taxon>
        <taxon>Neoptera</taxon>
        <taxon>Endopterygota</taxon>
        <taxon>Lepidoptera</taxon>
        <taxon>Glossata</taxon>
        <taxon>Ditrysia</taxon>
        <taxon>Tineoidea</taxon>
        <taxon>Psychidae</taxon>
        <taxon>Oiketicinae</taxon>
        <taxon>Eumeta</taxon>
    </lineage>
</organism>
<comment type="caution">
    <text evidence="2">The sequence shown here is derived from an EMBL/GenBank/DDBJ whole genome shotgun (WGS) entry which is preliminary data.</text>
</comment>
<dbReference type="Proteomes" id="UP000299102">
    <property type="component" value="Unassembled WGS sequence"/>
</dbReference>
<gene>
    <name evidence="2" type="ORF">EVAR_79754_1</name>
</gene>
<feature type="region of interest" description="Disordered" evidence="1">
    <location>
        <begin position="52"/>
        <end position="87"/>
    </location>
</feature>
<dbReference type="AlphaFoldDB" id="A0A4C1T9H4"/>
<accession>A0A4C1T9H4</accession>
<dbReference type="EMBL" id="BGZK01000044">
    <property type="protein sequence ID" value="GBP11092.1"/>
    <property type="molecule type" value="Genomic_DNA"/>
</dbReference>
<name>A0A4C1T9H4_EUMVA</name>
<keyword evidence="3" id="KW-1185">Reference proteome</keyword>
<evidence type="ECO:0000313" key="3">
    <source>
        <dbReference type="Proteomes" id="UP000299102"/>
    </source>
</evidence>
<sequence length="98" mass="11124">MGGVPLKDRRRDSDVRESNTPPIVSAMNEKREIVERNVPSKKLQCAAPRENVLERDRSSGATVGVKERHDQSFISAHPQRPPGFPRAKRLNLDESYFI</sequence>
<reference evidence="2 3" key="1">
    <citation type="journal article" date="2019" name="Commun. Biol.">
        <title>The bagworm genome reveals a unique fibroin gene that provides high tensile strength.</title>
        <authorList>
            <person name="Kono N."/>
            <person name="Nakamura H."/>
            <person name="Ohtoshi R."/>
            <person name="Tomita M."/>
            <person name="Numata K."/>
            <person name="Arakawa K."/>
        </authorList>
    </citation>
    <scope>NUCLEOTIDE SEQUENCE [LARGE SCALE GENOMIC DNA]</scope>
</reference>
<feature type="region of interest" description="Disordered" evidence="1">
    <location>
        <begin position="1"/>
        <end position="22"/>
    </location>
</feature>
<evidence type="ECO:0000313" key="2">
    <source>
        <dbReference type="EMBL" id="GBP11092.1"/>
    </source>
</evidence>
<evidence type="ECO:0000256" key="1">
    <source>
        <dbReference type="SAM" id="MobiDB-lite"/>
    </source>
</evidence>
<proteinExistence type="predicted"/>
<protein>
    <submittedName>
        <fullName evidence="2">Uncharacterized protein</fullName>
    </submittedName>
</protein>
<feature type="compositionally biased region" description="Basic and acidic residues" evidence="1">
    <location>
        <begin position="1"/>
        <end position="17"/>
    </location>
</feature>